<dbReference type="PROSITE" id="PS00433">
    <property type="entry name" value="PHOSPHOFRUCTOKINASE"/>
    <property type="match status" value="1"/>
</dbReference>
<evidence type="ECO:0000256" key="3">
    <source>
        <dbReference type="ARBA" id="ARBA00022490"/>
    </source>
</evidence>
<dbReference type="InterPro" id="IPR012003">
    <property type="entry name" value="ATP_PFK_prok-type"/>
</dbReference>
<feature type="binding site" evidence="9">
    <location>
        <position position="103"/>
    </location>
    <ligand>
        <name>Mg(2+)</name>
        <dbReference type="ChEBI" id="CHEBI:18420"/>
        <note>catalytic</note>
    </ligand>
</feature>
<evidence type="ECO:0000256" key="6">
    <source>
        <dbReference type="ARBA" id="ARBA00022777"/>
    </source>
</evidence>
<sequence>MRVGLLTGGGDCPGLNAVIRAVVRKGIEVHDWDLVGFRNGWQGPMTGDSRPLGLDDVDDILARGGTILGSSRTNPYKEDGGADKIKKVLAEQSVDALVAIGGEDTLGVANRLTEDGVNVVGVPKTIDNDLDATDYTFGFDTAVHIATEAIDRLRTTAESHHRALVVEVMGRHAGWIALHSGLAGGANVILVPEREFDVEQVVSWVERRFERMYAPIIVVAEGAVPVGGAEVLHSGERDAFGHVRLGGVGQWLAEEIADRTGKESRAVVLGHTQRGGTPTAYDRVLATRFGLQAVDAVAEGDFGTMVALRGTDIVRVKLADATAKLKTVPEDRYTEAQVFFG</sequence>
<dbReference type="NCBIfam" id="NF002872">
    <property type="entry name" value="PRK03202.1"/>
    <property type="match status" value="1"/>
</dbReference>
<keyword evidence="5 9" id="KW-0479">Metal-binding</keyword>
<dbReference type="Gene3D" id="3.40.50.450">
    <property type="match status" value="1"/>
</dbReference>
<keyword evidence="7 9" id="KW-0460">Magnesium</keyword>
<dbReference type="PANTHER" id="PTHR13697">
    <property type="entry name" value="PHOSPHOFRUCTOKINASE"/>
    <property type="match status" value="1"/>
</dbReference>
<dbReference type="PANTHER" id="PTHR13697:SF52">
    <property type="entry name" value="ATP-DEPENDENT 6-PHOSPHOFRUCTOKINASE 3"/>
    <property type="match status" value="1"/>
</dbReference>
<dbReference type="SUPFAM" id="SSF53784">
    <property type="entry name" value="Phosphofructokinase"/>
    <property type="match status" value="1"/>
</dbReference>
<organism evidence="11 12">
    <name type="scientific">Haloechinothrix salitolerans</name>
    <dbReference type="NCBI Taxonomy" id="926830"/>
    <lineage>
        <taxon>Bacteria</taxon>
        <taxon>Bacillati</taxon>
        <taxon>Actinomycetota</taxon>
        <taxon>Actinomycetes</taxon>
        <taxon>Pseudonocardiales</taxon>
        <taxon>Pseudonocardiaceae</taxon>
        <taxon>Haloechinothrix</taxon>
    </lineage>
</organism>
<comment type="pathway">
    <text evidence="2 9">Carbohydrate degradation; glycolysis; D-glyceraldehyde 3-phosphate and glycerone phosphate from D-glucose: step 3/4.</text>
</comment>
<dbReference type="Proteomes" id="UP001596337">
    <property type="component" value="Unassembled WGS sequence"/>
</dbReference>
<dbReference type="InterPro" id="IPR022953">
    <property type="entry name" value="ATP_PFK"/>
</dbReference>
<feature type="binding site" description="in other chain" evidence="9">
    <location>
        <position position="221"/>
    </location>
    <ligand>
        <name>substrate</name>
        <note>ligand shared between dimeric partners</note>
    </ligand>
</feature>
<dbReference type="Pfam" id="PF00365">
    <property type="entry name" value="PFK"/>
    <property type="match status" value="1"/>
</dbReference>
<dbReference type="RefSeq" id="WP_345397295.1">
    <property type="nucleotide sequence ID" value="NZ_BAABLA010000027.1"/>
</dbReference>
<dbReference type="EMBL" id="JBHSXX010000001">
    <property type="protein sequence ID" value="MFC6869576.1"/>
    <property type="molecule type" value="Genomic_DNA"/>
</dbReference>
<dbReference type="PRINTS" id="PR00476">
    <property type="entry name" value="PHFRCTKINASE"/>
</dbReference>
<feature type="domain" description="Phosphofructokinase" evidence="10">
    <location>
        <begin position="2"/>
        <end position="297"/>
    </location>
</feature>
<accession>A0ABW2C2N3</accession>
<feature type="binding site" evidence="9">
    <location>
        <position position="10"/>
    </location>
    <ligand>
        <name>diphosphate</name>
        <dbReference type="ChEBI" id="CHEBI:33019"/>
    </ligand>
</feature>
<feature type="binding site" evidence="9">
    <location>
        <position position="162"/>
    </location>
    <ligand>
        <name>substrate</name>
        <note>ligand shared between dimeric partners</note>
    </ligand>
</feature>
<dbReference type="NCBIfam" id="TIGR02483">
    <property type="entry name" value="PFK_mixed"/>
    <property type="match status" value="1"/>
</dbReference>
<dbReference type="HAMAP" id="MF_01976">
    <property type="entry name" value="Phosphofructokinase_III"/>
    <property type="match status" value="1"/>
</dbReference>
<evidence type="ECO:0000313" key="11">
    <source>
        <dbReference type="EMBL" id="MFC6869576.1"/>
    </source>
</evidence>
<comment type="catalytic activity">
    <reaction evidence="9">
        <text>beta-D-fructose 6-phosphate + diphosphate = beta-D-fructose 1,6-bisphosphate + phosphate + H(+)</text>
        <dbReference type="Rhea" id="RHEA:13613"/>
        <dbReference type="ChEBI" id="CHEBI:15378"/>
        <dbReference type="ChEBI" id="CHEBI:32966"/>
        <dbReference type="ChEBI" id="CHEBI:33019"/>
        <dbReference type="ChEBI" id="CHEBI:43474"/>
        <dbReference type="ChEBI" id="CHEBI:57634"/>
        <dbReference type="EC" id="2.7.1.90"/>
    </reaction>
</comment>
<dbReference type="InterPro" id="IPR015912">
    <property type="entry name" value="Phosphofructokinase_CS"/>
</dbReference>
<evidence type="ECO:0000256" key="2">
    <source>
        <dbReference type="ARBA" id="ARBA00004679"/>
    </source>
</evidence>
<evidence type="ECO:0000256" key="7">
    <source>
        <dbReference type="ARBA" id="ARBA00022842"/>
    </source>
</evidence>
<comment type="caution">
    <text evidence="11">The sequence shown here is derived from an EMBL/GenBank/DDBJ whole genome shotgun (WGS) entry which is preliminary data.</text>
</comment>
<dbReference type="InterPro" id="IPR035966">
    <property type="entry name" value="PKF_sf"/>
</dbReference>
<name>A0ABW2C2N3_9PSEU</name>
<comment type="similarity">
    <text evidence="9">Belongs to the phosphofructokinase type A (PFKA) family. Mixed-substrate PFK group III subfamily.</text>
</comment>
<feature type="binding site" description="in other chain" evidence="9">
    <location>
        <begin position="271"/>
        <end position="274"/>
    </location>
    <ligand>
        <name>substrate</name>
        <note>ligand shared between dimeric partners</note>
    </ligand>
</feature>
<evidence type="ECO:0000256" key="8">
    <source>
        <dbReference type="ARBA" id="ARBA00023152"/>
    </source>
</evidence>
<keyword evidence="6 9" id="KW-0418">Kinase</keyword>
<keyword evidence="8 9" id="KW-0324">Glycolysis</keyword>
<feature type="binding site" evidence="9">
    <location>
        <position position="265"/>
    </location>
    <ligand>
        <name>substrate</name>
        <note>ligand shared between dimeric partners</note>
    </ligand>
</feature>
<comment type="function">
    <text evidence="9">Catalyzes the phosphorylation of D-fructose 6-phosphate, the first committing step of glycolysis. Uses inorganic phosphate (PPi) as phosphoryl donor instead of ATP like common ATP-dependent phosphofructokinases (ATP-PFKs), which renders the reaction reversible, and can thus function both in glycolysis and gluconeogenesis. Consistently, PPi-PFK can replace the enzymes of both the forward (ATP-PFK) and reverse (fructose-bisphosphatase (FBPase)) reactions.</text>
</comment>
<keyword evidence="4 9" id="KW-0808">Transferase</keyword>
<feature type="site" description="Important for catalytic activity and substrate specificity; stabilizes the transition state when the phosphoryl donor is PPi; prevents ATP from binding by mimicking the alpha-phosphate group of ATP" evidence="9">
    <location>
        <position position="104"/>
    </location>
</feature>
<dbReference type="PIRSF" id="PIRSF000532">
    <property type="entry name" value="ATP_PFK_prok"/>
    <property type="match status" value="1"/>
</dbReference>
<evidence type="ECO:0000256" key="1">
    <source>
        <dbReference type="ARBA" id="ARBA00001946"/>
    </source>
</evidence>
<dbReference type="EC" id="2.7.1.90" evidence="9"/>
<keyword evidence="12" id="KW-1185">Reference proteome</keyword>
<comment type="subunit">
    <text evidence="9">Homodimer or homotetramer.</text>
</comment>
<feature type="site" description="Important for catalytic activity; stabilizes the transition state when the phosphoryl donor is PPi" evidence="9">
    <location>
        <position position="124"/>
    </location>
</feature>
<dbReference type="InterPro" id="IPR000023">
    <property type="entry name" value="Phosphofructokinase_dom"/>
</dbReference>
<evidence type="ECO:0000256" key="9">
    <source>
        <dbReference type="HAMAP-Rule" id="MF_01976"/>
    </source>
</evidence>
<protein>
    <recommendedName>
        <fullName evidence="9">Pyrophosphate--fructose 6-phosphate 1-phosphotransferase</fullName>
        <ecNumber evidence="9">2.7.1.90</ecNumber>
    </recommendedName>
    <alternativeName>
        <fullName evidence="9">6-phosphofructokinase, pyrophosphate dependent</fullName>
    </alternativeName>
    <alternativeName>
        <fullName evidence="9">PPi-dependent phosphofructokinase</fullName>
        <shortName evidence="9">PPi-PFK</shortName>
    </alternativeName>
    <alternativeName>
        <fullName evidence="9">Pyrophosphate-dependent 6-phosphofructose-1-kinase</fullName>
    </alternativeName>
</protein>
<proteinExistence type="inferred from homology"/>
<evidence type="ECO:0000256" key="4">
    <source>
        <dbReference type="ARBA" id="ARBA00022679"/>
    </source>
</evidence>
<comment type="cofactor">
    <cofactor evidence="1 9">
        <name>Mg(2+)</name>
        <dbReference type="ChEBI" id="CHEBI:18420"/>
    </cofactor>
</comment>
<feature type="binding site" description="in other chain" evidence="9">
    <location>
        <begin position="125"/>
        <end position="127"/>
    </location>
    <ligand>
        <name>substrate</name>
        <note>ligand shared between dimeric partners</note>
    </ligand>
</feature>
<reference evidence="12" key="1">
    <citation type="journal article" date="2019" name="Int. J. Syst. Evol. Microbiol.">
        <title>The Global Catalogue of Microorganisms (GCM) 10K type strain sequencing project: providing services to taxonomists for standard genome sequencing and annotation.</title>
        <authorList>
            <consortium name="The Broad Institute Genomics Platform"/>
            <consortium name="The Broad Institute Genome Sequencing Center for Infectious Disease"/>
            <person name="Wu L."/>
            <person name="Ma J."/>
        </authorList>
    </citation>
    <scope>NUCLEOTIDE SEQUENCE [LARGE SCALE GENOMIC DNA]</scope>
    <source>
        <strain evidence="12">KCTC 32255</strain>
    </source>
</reference>
<evidence type="ECO:0000313" key="12">
    <source>
        <dbReference type="Proteomes" id="UP001596337"/>
    </source>
</evidence>
<gene>
    <name evidence="9" type="primary">pfp</name>
    <name evidence="11" type="ORF">ACFQGD_20775</name>
</gene>
<feature type="binding site" description="in other chain" evidence="9">
    <location>
        <begin position="169"/>
        <end position="171"/>
    </location>
    <ligand>
        <name>substrate</name>
        <note>ligand shared between dimeric partners</note>
    </ligand>
</feature>
<comment type="subcellular location">
    <subcellularLocation>
        <location evidence="9">Cytoplasm</location>
    </subcellularLocation>
</comment>
<evidence type="ECO:0000259" key="10">
    <source>
        <dbReference type="Pfam" id="PF00365"/>
    </source>
</evidence>
<dbReference type="InterPro" id="IPR012829">
    <property type="entry name" value="Phosphofructokinase_III"/>
</dbReference>
<dbReference type="Gene3D" id="3.40.50.460">
    <property type="entry name" value="Phosphofructokinase domain"/>
    <property type="match status" value="1"/>
</dbReference>
<evidence type="ECO:0000256" key="5">
    <source>
        <dbReference type="ARBA" id="ARBA00022723"/>
    </source>
</evidence>
<comment type="activity regulation">
    <text evidence="9">Non-allosteric.</text>
</comment>
<comment type="caution">
    <text evidence="9">Lacks conserved residue(s) required for the propagation of feature annotation.</text>
</comment>
<keyword evidence="3 9" id="KW-0963">Cytoplasm</keyword>
<feature type="active site" description="Proton acceptor" evidence="9">
    <location>
        <position position="127"/>
    </location>
</feature>